<sequence>MVGTLGKSLSSHIPTRALCAALEELAATYQELGARAELAELRTGLAHLLNGDRQS</sequence>
<organism evidence="1 2">
    <name type="scientific">Terriglobus roseus (strain DSM 18391 / NRRL B-41598 / KBS 63)</name>
    <dbReference type="NCBI Taxonomy" id="926566"/>
    <lineage>
        <taxon>Bacteria</taxon>
        <taxon>Pseudomonadati</taxon>
        <taxon>Acidobacteriota</taxon>
        <taxon>Terriglobia</taxon>
        <taxon>Terriglobales</taxon>
        <taxon>Acidobacteriaceae</taxon>
        <taxon>Terriglobus</taxon>
    </lineage>
</organism>
<keyword evidence="2" id="KW-1185">Reference proteome</keyword>
<dbReference type="KEGG" id="trs:Terro_2930"/>
<accession>I3ZIU7</accession>
<dbReference type="Proteomes" id="UP000006056">
    <property type="component" value="Chromosome"/>
</dbReference>
<dbReference type="EMBL" id="CP003379">
    <property type="protein sequence ID" value="AFL89165.1"/>
    <property type="molecule type" value="Genomic_DNA"/>
</dbReference>
<dbReference type="AlphaFoldDB" id="I3ZIU7"/>
<evidence type="ECO:0000313" key="1">
    <source>
        <dbReference type="EMBL" id="AFL89165.1"/>
    </source>
</evidence>
<evidence type="ECO:0000313" key="2">
    <source>
        <dbReference type="Proteomes" id="UP000006056"/>
    </source>
</evidence>
<reference evidence="1 2" key="1">
    <citation type="submission" date="2012-06" db="EMBL/GenBank/DDBJ databases">
        <title>Complete genome of Terriglobus roseus DSM 18391.</title>
        <authorList>
            <consortium name="US DOE Joint Genome Institute (JGI-PGF)"/>
            <person name="Lucas S."/>
            <person name="Copeland A."/>
            <person name="Lapidus A."/>
            <person name="Glavina del Rio T."/>
            <person name="Dalin E."/>
            <person name="Tice H."/>
            <person name="Bruce D."/>
            <person name="Goodwin L."/>
            <person name="Pitluck S."/>
            <person name="Peters L."/>
            <person name="Mikhailova N."/>
            <person name="Munk A.C.C."/>
            <person name="Kyrpides N."/>
            <person name="Mavromatis K."/>
            <person name="Ivanova N."/>
            <person name="Brettin T."/>
            <person name="Detter J.C."/>
            <person name="Han C."/>
            <person name="Larimer F."/>
            <person name="Land M."/>
            <person name="Hauser L."/>
            <person name="Markowitz V."/>
            <person name="Cheng J.-F."/>
            <person name="Hugenholtz P."/>
            <person name="Woyke T."/>
            <person name="Wu D."/>
            <person name="Brambilla E."/>
            <person name="Klenk H.-P."/>
            <person name="Eisen J.A."/>
        </authorList>
    </citation>
    <scope>NUCLEOTIDE SEQUENCE [LARGE SCALE GENOMIC DNA]</scope>
    <source>
        <strain evidence="2">DSM 18391 / NRRL B-41598 / KBS 63</strain>
    </source>
</reference>
<dbReference type="HOGENOM" id="CLU_3030914_0_0_0"/>
<gene>
    <name evidence="1" type="ordered locus">Terro_2930</name>
</gene>
<proteinExistence type="predicted"/>
<protein>
    <submittedName>
        <fullName evidence="1">Uncharacterized protein</fullName>
    </submittedName>
</protein>
<name>I3ZIU7_TERRK</name>